<dbReference type="Pfam" id="PF18276">
    <property type="entry name" value="TcA_TcB_BD"/>
    <property type="match status" value="1"/>
</dbReference>
<reference evidence="2" key="2">
    <citation type="submission" date="2020-09" db="EMBL/GenBank/DDBJ databases">
        <authorList>
            <person name="Sun Q."/>
            <person name="Ohkuma M."/>
        </authorList>
    </citation>
    <scope>NUCLEOTIDE SEQUENCE</scope>
    <source>
        <strain evidence="2">JCM 4125</strain>
    </source>
</reference>
<dbReference type="SUPFAM" id="SSF81296">
    <property type="entry name" value="E set domains"/>
    <property type="match status" value="1"/>
</dbReference>
<dbReference type="InterPro" id="IPR013783">
    <property type="entry name" value="Ig-like_fold"/>
</dbReference>
<feature type="domain" description="Tc toxin complex TcA C-terminal TcB-binding" evidence="1">
    <location>
        <begin position="1572"/>
        <end position="1856"/>
    </location>
</feature>
<keyword evidence="3" id="KW-1185">Reference proteome</keyword>
<dbReference type="Pfam" id="PF13385">
    <property type="entry name" value="Laminin_G_3"/>
    <property type="match status" value="1"/>
</dbReference>
<dbReference type="SUPFAM" id="SSF49899">
    <property type="entry name" value="Concanavalin A-like lectins/glucanases"/>
    <property type="match status" value="1"/>
</dbReference>
<dbReference type="InterPro" id="IPR013320">
    <property type="entry name" value="ConA-like_dom_sf"/>
</dbReference>
<protein>
    <recommendedName>
        <fullName evidence="1">Tc toxin complex TcA C-terminal TcB-binding domain-containing protein</fullName>
    </recommendedName>
</protein>
<evidence type="ECO:0000259" key="1">
    <source>
        <dbReference type="Pfam" id="PF18276"/>
    </source>
</evidence>
<evidence type="ECO:0000313" key="3">
    <source>
        <dbReference type="Proteomes" id="UP000646776"/>
    </source>
</evidence>
<dbReference type="InterPro" id="IPR014756">
    <property type="entry name" value="Ig_E-set"/>
</dbReference>
<dbReference type="Pfam" id="PF17957">
    <property type="entry name" value="Big_7"/>
    <property type="match status" value="1"/>
</dbReference>
<comment type="caution">
    <text evidence="2">The sequence shown here is derived from an EMBL/GenBank/DDBJ whole genome shotgun (WGS) entry which is preliminary data.</text>
</comment>
<reference evidence="2" key="1">
    <citation type="journal article" date="2014" name="Int. J. Syst. Evol. Microbiol.">
        <title>Complete genome sequence of Corynebacterium casei LMG S-19264T (=DSM 44701T), isolated from a smear-ripened cheese.</title>
        <authorList>
            <consortium name="US DOE Joint Genome Institute (JGI-PGF)"/>
            <person name="Walter F."/>
            <person name="Albersmeier A."/>
            <person name="Kalinowski J."/>
            <person name="Ruckert C."/>
        </authorList>
    </citation>
    <scope>NUCLEOTIDE SEQUENCE</scope>
    <source>
        <strain evidence="2">JCM 4125</strain>
    </source>
</reference>
<organism evidence="2 3">
    <name type="scientific">Streptomyces phaeofaciens</name>
    <dbReference type="NCBI Taxonomy" id="68254"/>
    <lineage>
        <taxon>Bacteria</taxon>
        <taxon>Bacillati</taxon>
        <taxon>Actinomycetota</taxon>
        <taxon>Actinomycetes</taxon>
        <taxon>Kitasatosporales</taxon>
        <taxon>Streptomycetaceae</taxon>
        <taxon>Streptomyces</taxon>
    </lineage>
</organism>
<dbReference type="RefSeq" id="WP_189717786.1">
    <property type="nucleotide sequence ID" value="NZ_BMSA01000041.1"/>
</dbReference>
<dbReference type="InterPro" id="IPR040840">
    <property type="entry name" value="TcA_TcB_BD"/>
</dbReference>
<dbReference type="Gene3D" id="2.60.120.200">
    <property type="match status" value="1"/>
</dbReference>
<dbReference type="EMBL" id="BMSA01000041">
    <property type="protein sequence ID" value="GGT92376.1"/>
    <property type="molecule type" value="Genomic_DNA"/>
</dbReference>
<sequence>MADSEDDTREPVLDVRITSPTPGQVLTGAGPGITVRGTAEVLRDGTGRPRKVGHVDVRIGDDGEWIRAVGTDVWTATGDIPRNGPLQIWATATSGSDLNDTDSVFVVSSLTDMTPPEVTITAPPAGTTVSGDGTVVPVPVAAEVRDDFLGIAAIDYSFDGSVRAREEFTTPQRSWHGIRVMELDASVRTSRTLTVTATDVAGNARSRDVTVTVTDRTAPALQVFAPQDGSTVPSPGAGRPLEVRGVATDLESGVKSVEVSVNGGPFTPAATGFSGAWRAEVTAPTGRCTITVRCADHAGNQQTVTVRFELARPYVPADASDLFSLQAYLSDLLWFAGTHLLDGAGKPLTPAVLTSAFHQPFELLTDPRHSAASAPVNQVRAAIEVIRRYLSSTGVGLTAHFRFDEDSGTVTADAAGGPGATVSGATWTEGRAGSPALLFDGTSAYVQVPKGRAADITNTFTLAFWALPLASRATDTQATAGVSGISGQRYAFGPQQGGIAYGSAEHAGVGVSVGTNGVSVYEHSDDYLPAALVHDTALTGWTHIAVTYAYQPFPDLMTGEPAGWFPVLYLNGQQVKRGRVSPKPYLHCVPAHLGAEASGHGAYHGRLEDVRIYDRSLWQGQLALLARERESAVAAEYCLLAYRLLLTRLGTSYEELRLARGVASEVRRALAERLGIDPAPDRLDQLLLAPDRVTEAGLARLFGLADTTADPLVVPDPSLLLQWRRQRQERLWAEADHPQPVRASTPLVVDPDLLVPGDFRNRTAGDAAFDLWTVRRKWTDDAFAAVRTAREALSASPPVDAFDAIVKTVLGVPAARLAELDALQRRAVPIDAELGALRLTLEELRHLLRVRGVAGSGIVTEDEWQDLYHLLTHLRKRQQRVAWLVAEQGVALTPGSFLVAATEWAPTPWRGTIADRLDWQDRLQSRIEQADALTEALRTAVGDVEQIALPALRDGLLSLLGTPALEEDRDRLSEELLIDTVGVGNDETTRLAQAVQTLQQLLLLLRTGRLPAQHPARAWRIEPGSAADFDEECSWMGSHEAWRAAMFVFSYPEDLLLPTLRRGSAGPTEAFRALLNTVRGRPRLSRPAALGAAADFLVAVRPLLQAFPLHTLPYTGEDIRDGLLQLRYTDRAGATDLQRLRTLSASVMTHFGTGHPGLPNYLQEVFYYVPLLLAQSLQRAGDFAAALDWYRTIYAFDQEDLPDVFVPSDERKIYYGLEREFNTAAVLSRGSHWLRDELNPHALAANRPNPYTRYTFCSIARCFLEYGDAEFTRDTGESRARARALYLSAAGLLRSPELTVLGGPKALPSPVLTALTASVRNQLRKLRQGRNIAGMIRPAEEPPLPAPGMPAVDTGGRLLAPGQRAQRPTPYRFSVLLDRARQLVATAAQIEAAYLASLEKRDAAAYDRQRAGADLDLARSGEQLQSLRVTEARNTTGLARRQKAVNDVRVSTYQQWIDAGPNVWERMLVSDFDEARVYRDWIAGLDAAMTTTQAIISAMGSGFETPGKMAAAGSVGALSLGKAQNAMQLNRTEQDIQLHTLRAGQERRQEEWELQLALANAEALVAEEAIRAAADHELVIAQEARIAGMQTLQAQATADFLVRKFTNLELYEWMSGVLGGVYGYFLQQATGTAQLAQQQLGFERPPVAPAYVQNDYWEAPADDDAEPGRPGPERGGLTGAARLLQDIEQLAQFAFETDRRKLNLSQTISLAEFAPFEFQMFRDSGVLAFDTQLTDFDRMFPGHYLRLIKRVRVSVVALIPPVSGIRATLTASGISRVVTGPEVFQETVIRRTPESIALTSPTNASGVFELDSQSEMLLPFESMGVATRWQLELPKAANQFDFRSIADVLLTVDYTALSDSGYRAQVIQRLNPRVSAQRAYSFREDFPDAWYELNNPAESATAMTVRFETRRADFPPNLEPGSLRVAQLLLYVSQREGTAEPVRVQRFTLTPTGAKDKIPAASSSAAQSTSEGLISTLAGNWNWLSGEAAPVPVAGTWELAFATDLAERFGKGEIQDLLFVISYSARMPPWPDA</sequence>
<accession>A0A918M0L3</accession>
<dbReference type="GO" id="GO:0005975">
    <property type="term" value="P:carbohydrate metabolic process"/>
    <property type="evidence" value="ECO:0007669"/>
    <property type="project" value="UniProtKB-ARBA"/>
</dbReference>
<evidence type="ECO:0000313" key="2">
    <source>
        <dbReference type="EMBL" id="GGT92376.1"/>
    </source>
</evidence>
<dbReference type="Proteomes" id="UP000646776">
    <property type="component" value="Unassembled WGS sequence"/>
</dbReference>
<proteinExistence type="predicted"/>
<gene>
    <name evidence="2" type="ORF">GCM10010226_82870</name>
</gene>
<dbReference type="Gene3D" id="2.60.40.10">
    <property type="entry name" value="Immunoglobulins"/>
    <property type="match status" value="2"/>
</dbReference>
<name>A0A918M0L3_9ACTN</name>